<keyword evidence="4" id="KW-1185">Reference proteome</keyword>
<evidence type="ECO:0000313" key="3">
    <source>
        <dbReference type="EMBL" id="TPH12094.1"/>
    </source>
</evidence>
<feature type="domain" description="Chalcone isomerase" evidence="2">
    <location>
        <begin position="76"/>
        <end position="185"/>
    </location>
</feature>
<feature type="chain" id="PRO_5021496156" description="Chalcone isomerase domain-containing protein" evidence="1">
    <location>
        <begin position="21"/>
        <end position="190"/>
    </location>
</feature>
<feature type="signal peptide" evidence="1">
    <location>
        <begin position="1"/>
        <end position="20"/>
    </location>
</feature>
<dbReference type="AlphaFoldDB" id="A0A502KLI1"/>
<dbReference type="EMBL" id="SAWY01000041">
    <property type="protein sequence ID" value="TPH12094.1"/>
    <property type="molecule type" value="Genomic_DNA"/>
</dbReference>
<dbReference type="InterPro" id="IPR016087">
    <property type="entry name" value="Chalcone_isomerase"/>
</dbReference>
<reference evidence="3 4" key="1">
    <citation type="submission" date="2019-01" db="EMBL/GenBank/DDBJ databases">
        <title>Litorilituus lipolytica sp. nov., isolated from intertidal sand of the Yellow Sea in China.</title>
        <authorList>
            <person name="Liu A."/>
        </authorList>
    </citation>
    <scope>NUCLEOTIDE SEQUENCE [LARGE SCALE GENOMIC DNA]</scope>
    <source>
        <strain evidence="3 4">RZ04</strain>
    </source>
</reference>
<dbReference type="Pfam" id="PF16036">
    <property type="entry name" value="Chalcone_3"/>
    <property type="match status" value="1"/>
</dbReference>
<evidence type="ECO:0000313" key="4">
    <source>
        <dbReference type="Proteomes" id="UP000315303"/>
    </source>
</evidence>
<dbReference type="OrthoDB" id="8527419at2"/>
<evidence type="ECO:0000259" key="2">
    <source>
        <dbReference type="Pfam" id="PF16036"/>
    </source>
</evidence>
<accession>A0A502KLI1</accession>
<dbReference type="RefSeq" id="WP_140605625.1">
    <property type="nucleotide sequence ID" value="NZ_SAWY01000041.1"/>
</dbReference>
<gene>
    <name evidence="3" type="ORF">EPA86_17205</name>
</gene>
<keyword evidence="1" id="KW-0732">Signal</keyword>
<sequence>MHKLINVTLLWCLILPYAWSGTQTSLPAENFKGEQKLSSILSSKRFITTGEATFSILFWDLYKSQLRTTSGRYPISLKEEQLIFNINYLADISSEDLIKRTIEQWQHQDISKETYTHYIKQLKNIWPNITKGDSLAILIKNDKSVFYFNGQYIGGINDDIFGQLFINIWLDKKTSQPTLRAQLLGANLNE</sequence>
<organism evidence="3 4">
    <name type="scientific">Litorilituus lipolyticus</name>
    <dbReference type="NCBI Taxonomy" id="2491017"/>
    <lineage>
        <taxon>Bacteria</taxon>
        <taxon>Pseudomonadati</taxon>
        <taxon>Pseudomonadota</taxon>
        <taxon>Gammaproteobacteria</taxon>
        <taxon>Alteromonadales</taxon>
        <taxon>Colwelliaceae</taxon>
        <taxon>Litorilituus</taxon>
    </lineage>
</organism>
<comment type="caution">
    <text evidence="3">The sequence shown here is derived from an EMBL/GenBank/DDBJ whole genome shotgun (WGS) entry which is preliminary data.</text>
</comment>
<protein>
    <recommendedName>
        <fullName evidence="2">Chalcone isomerase domain-containing protein</fullName>
    </recommendedName>
</protein>
<evidence type="ECO:0000256" key="1">
    <source>
        <dbReference type="SAM" id="SignalP"/>
    </source>
</evidence>
<name>A0A502KLI1_9GAMM</name>
<dbReference type="Proteomes" id="UP000315303">
    <property type="component" value="Unassembled WGS sequence"/>
</dbReference>
<proteinExistence type="predicted"/>